<dbReference type="EMBL" id="WKPR01000005">
    <property type="protein sequence ID" value="MSB19340.1"/>
    <property type="molecule type" value="Genomic_DNA"/>
</dbReference>
<evidence type="ECO:0000313" key="2">
    <source>
        <dbReference type="EMBL" id="MSB19340.1"/>
    </source>
</evidence>
<organism evidence="2 3">
    <name type="scientific">Flavonifractor plautii</name>
    <name type="common">Fusobacterium plautii</name>
    <dbReference type="NCBI Taxonomy" id="292800"/>
    <lineage>
        <taxon>Bacteria</taxon>
        <taxon>Bacillati</taxon>
        <taxon>Bacillota</taxon>
        <taxon>Clostridia</taxon>
        <taxon>Eubacteriales</taxon>
        <taxon>Oscillospiraceae</taxon>
        <taxon>Flavonifractor</taxon>
    </lineage>
</organism>
<proteinExistence type="predicted"/>
<protein>
    <recommendedName>
        <fullName evidence="1">DUF6378 domain-containing protein</fullName>
    </recommendedName>
</protein>
<dbReference type="Pfam" id="PF19905">
    <property type="entry name" value="DUF6378"/>
    <property type="match status" value="1"/>
</dbReference>
<reference evidence="2 3" key="1">
    <citation type="journal article" date="2019" name="Nat. Med.">
        <title>A library of human gut bacterial isolates paired with longitudinal multiomics data enables mechanistic microbiome research.</title>
        <authorList>
            <person name="Poyet M."/>
            <person name="Groussin M."/>
            <person name="Gibbons S.M."/>
            <person name="Avila-Pacheco J."/>
            <person name="Jiang X."/>
            <person name="Kearney S.M."/>
            <person name="Perrotta A.R."/>
            <person name="Berdy B."/>
            <person name="Zhao S."/>
            <person name="Lieberman T.D."/>
            <person name="Swanson P.K."/>
            <person name="Smith M."/>
            <person name="Roesemann S."/>
            <person name="Alexander J.E."/>
            <person name="Rich S.A."/>
            <person name="Livny J."/>
            <person name="Vlamakis H."/>
            <person name="Clish C."/>
            <person name="Bullock K."/>
            <person name="Deik A."/>
            <person name="Scott J."/>
            <person name="Pierce K.A."/>
            <person name="Xavier R.J."/>
            <person name="Alm E.J."/>
        </authorList>
    </citation>
    <scope>NUCLEOTIDE SEQUENCE [LARGE SCALE GENOMIC DNA]</scope>
    <source>
        <strain evidence="2 3">BIOML-A2</strain>
    </source>
</reference>
<sequence length="89" mass="9658">MMTRSETLDKAKACVCGQRENEYGSPEDNFTAIAGFWSVYKGVEFTANDVAMMMALLKIARIRTGTATDDSYVDLAGYAACGAEINSNK</sequence>
<feature type="domain" description="DUF6378" evidence="1">
    <location>
        <begin position="7"/>
        <end position="85"/>
    </location>
</feature>
<dbReference type="Proteomes" id="UP000434475">
    <property type="component" value="Unassembled WGS sequence"/>
</dbReference>
<accession>A0A6I2R2Y5</accession>
<comment type="caution">
    <text evidence="2">The sequence shown here is derived from an EMBL/GenBank/DDBJ whole genome shotgun (WGS) entry which is preliminary data.</text>
</comment>
<dbReference type="RefSeq" id="WP_172697533.1">
    <property type="nucleotide sequence ID" value="NZ_WKPR01000005.1"/>
</dbReference>
<dbReference type="InterPro" id="IPR045958">
    <property type="entry name" value="DUF6378"/>
</dbReference>
<evidence type="ECO:0000313" key="3">
    <source>
        <dbReference type="Proteomes" id="UP000434475"/>
    </source>
</evidence>
<dbReference type="AlphaFoldDB" id="A0A6I2R2Y5"/>
<evidence type="ECO:0000259" key="1">
    <source>
        <dbReference type="Pfam" id="PF19905"/>
    </source>
</evidence>
<gene>
    <name evidence="2" type="ORF">GKE97_07395</name>
</gene>
<name>A0A6I2R2Y5_FLAPL</name>